<comment type="subunit">
    <text evidence="5">Conjugated with ATG12.</text>
</comment>
<feature type="domain" description="Autophagy protein ATG5 UblA" evidence="9">
    <location>
        <begin position="11"/>
        <end position="104"/>
    </location>
</feature>
<reference evidence="11" key="1">
    <citation type="submission" date="2025-08" db="UniProtKB">
        <authorList>
            <consortium name="RefSeq"/>
        </authorList>
    </citation>
    <scope>IDENTIFICATION</scope>
</reference>
<dbReference type="InterPro" id="IPR048940">
    <property type="entry name" value="ATG5_HBR"/>
</dbReference>
<dbReference type="InterPro" id="IPR007239">
    <property type="entry name" value="Atg5"/>
</dbReference>
<dbReference type="GO" id="GO:0034274">
    <property type="term" value="C:Atg12-Atg5-Atg16 complex"/>
    <property type="evidence" value="ECO:0000318"/>
    <property type="project" value="GO_Central"/>
</dbReference>
<evidence type="ECO:0000256" key="3">
    <source>
        <dbReference type="ARBA" id="ARBA00022843"/>
    </source>
</evidence>
<dbReference type="PANTHER" id="PTHR13040:SF2">
    <property type="entry name" value="AUTOPHAGY PROTEIN 5"/>
    <property type="match status" value="1"/>
</dbReference>
<dbReference type="Gene3D" id="3.10.20.90">
    <property type="entry name" value="Phosphatidylinositol 3-kinase Catalytic Subunit, Chain A, domain 1"/>
    <property type="match status" value="1"/>
</dbReference>
<evidence type="ECO:0000256" key="4">
    <source>
        <dbReference type="ARBA" id="ARBA00023006"/>
    </source>
</evidence>
<evidence type="ECO:0000256" key="1">
    <source>
        <dbReference type="ARBA" id="ARBA00006910"/>
    </source>
</evidence>
<protein>
    <recommendedName>
        <fullName evidence="5">Autophagy protein 5</fullName>
    </recommendedName>
</protein>
<gene>
    <name evidence="11" type="primary">LOC104589557</name>
</gene>
<evidence type="ECO:0000256" key="5">
    <source>
        <dbReference type="RuleBase" id="RU361202"/>
    </source>
</evidence>
<proteinExistence type="inferred from homology"/>
<evidence type="ECO:0000259" key="8">
    <source>
        <dbReference type="Pfam" id="PF20637"/>
    </source>
</evidence>
<dbReference type="Gene3D" id="3.10.20.620">
    <property type="match status" value="1"/>
</dbReference>
<dbReference type="InParanoid" id="A0A1U7Z5T7"/>
<dbReference type="Pfam" id="PF20638">
    <property type="entry name" value="ATG5_UblA"/>
    <property type="match status" value="1"/>
</dbReference>
<dbReference type="Pfam" id="PF04106">
    <property type="entry name" value="ATG5_UblB"/>
    <property type="match status" value="1"/>
</dbReference>
<feature type="domain" description="Autophagy protein ATG5 UblB" evidence="7">
    <location>
        <begin position="209"/>
        <end position="364"/>
    </location>
</feature>
<feature type="region of interest" description="Disordered" evidence="6">
    <location>
        <begin position="291"/>
        <end position="323"/>
    </location>
</feature>
<evidence type="ECO:0000256" key="6">
    <source>
        <dbReference type="SAM" id="MobiDB-lite"/>
    </source>
</evidence>
<dbReference type="AlphaFoldDB" id="A0A1U7Z5T7"/>
<dbReference type="InterPro" id="IPR042526">
    <property type="entry name" value="Atg5_HR"/>
</dbReference>
<feature type="compositionally biased region" description="Basic and acidic residues" evidence="6">
    <location>
        <begin position="310"/>
        <end position="323"/>
    </location>
</feature>
<dbReference type="PANTHER" id="PTHR13040">
    <property type="entry name" value="AUTOPHAGY PROTEIN 5"/>
    <property type="match status" value="1"/>
</dbReference>
<dbReference type="GO" id="GO:0006995">
    <property type="term" value="P:cellular response to nitrogen starvation"/>
    <property type="evidence" value="ECO:0000318"/>
    <property type="project" value="GO_Central"/>
</dbReference>
<keyword evidence="10" id="KW-1185">Reference proteome</keyword>
<dbReference type="GO" id="GO:0034045">
    <property type="term" value="C:phagophore assembly site membrane"/>
    <property type="evidence" value="ECO:0000318"/>
    <property type="project" value="GO_Central"/>
</dbReference>
<comment type="similarity">
    <text evidence="1 5">Belongs to the ATG5 family.</text>
</comment>
<evidence type="ECO:0000256" key="2">
    <source>
        <dbReference type="ARBA" id="ARBA00022499"/>
    </source>
</evidence>
<dbReference type="KEGG" id="nnu:104589557"/>
<dbReference type="InterPro" id="IPR042527">
    <property type="entry name" value="Atg5_UblA_dom_sf"/>
</dbReference>
<dbReference type="FunCoup" id="A0A1U7Z5T7">
    <property type="interactions" value="3170"/>
</dbReference>
<evidence type="ECO:0000313" key="11">
    <source>
        <dbReference type="RefSeq" id="XP_010246206.1"/>
    </source>
</evidence>
<keyword evidence="4 5" id="KW-0072">Autophagy</keyword>
<dbReference type="GO" id="GO:0035973">
    <property type="term" value="P:aggrephagy"/>
    <property type="evidence" value="ECO:0000318"/>
    <property type="project" value="GO_Central"/>
</dbReference>
<dbReference type="GeneID" id="104589557"/>
<feature type="compositionally biased region" description="Basic and acidic residues" evidence="6">
    <location>
        <begin position="291"/>
        <end position="301"/>
    </location>
</feature>
<keyword evidence="3 5" id="KW-0832">Ubl conjugation</keyword>
<feature type="domain" description="Autophagy protein ATG5 alpha-helical bundle region" evidence="8">
    <location>
        <begin position="117"/>
        <end position="173"/>
    </location>
</feature>
<organism evidence="10 11">
    <name type="scientific">Nelumbo nucifera</name>
    <name type="common">Sacred lotus</name>
    <dbReference type="NCBI Taxonomy" id="4432"/>
    <lineage>
        <taxon>Eukaryota</taxon>
        <taxon>Viridiplantae</taxon>
        <taxon>Streptophyta</taxon>
        <taxon>Embryophyta</taxon>
        <taxon>Tracheophyta</taxon>
        <taxon>Spermatophyta</taxon>
        <taxon>Magnoliopsida</taxon>
        <taxon>Proteales</taxon>
        <taxon>Nelumbonaceae</taxon>
        <taxon>Nelumbo</taxon>
    </lineage>
</organism>
<dbReference type="FunFam" id="3.10.20.620:FF:000002">
    <property type="entry name" value="Autophagy protein 5"/>
    <property type="match status" value="1"/>
</dbReference>
<dbReference type="InterPro" id="IPR048939">
    <property type="entry name" value="ATG5_UblA"/>
</dbReference>
<keyword evidence="2 5" id="KW-1017">Isopeptide bond</keyword>
<dbReference type="FunFam" id="3.10.20.90:FF:000370">
    <property type="entry name" value="Autophagy protein 5"/>
    <property type="match status" value="1"/>
</dbReference>
<dbReference type="GO" id="GO:0061908">
    <property type="term" value="C:phagophore"/>
    <property type="evidence" value="ECO:0000318"/>
    <property type="project" value="GO_Central"/>
</dbReference>
<comment type="function">
    <text evidence="5">Required for autophagy.</text>
</comment>
<evidence type="ECO:0000259" key="9">
    <source>
        <dbReference type="Pfam" id="PF20638"/>
    </source>
</evidence>
<evidence type="ECO:0000259" key="7">
    <source>
        <dbReference type="Pfam" id="PF04106"/>
    </source>
</evidence>
<dbReference type="Proteomes" id="UP000189703">
    <property type="component" value="Unplaced"/>
</dbReference>
<comment type="subcellular location">
    <subcellularLocation>
        <location evidence="5">Cytoplasm</location>
    </subcellularLocation>
</comment>
<dbReference type="STRING" id="4432.A0A1U7Z5T7"/>
<dbReference type="RefSeq" id="XP_010246206.1">
    <property type="nucleotide sequence ID" value="XM_010247904.2"/>
</dbReference>
<dbReference type="GO" id="GO:0005776">
    <property type="term" value="C:autophagosome"/>
    <property type="evidence" value="ECO:0000318"/>
    <property type="project" value="GO_Central"/>
</dbReference>
<dbReference type="OMA" id="GYPANIL"/>
<dbReference type="Gene3D" id="1.10.246.190">
    <property type="entry name" value="Autophagy protein Apg5, helix rich domain"/>
    <property type="match status" value="1"/>
</dbReference>
<keyword evidence="5" id="KW-0963">Cytoplasm</keyword>
<evidence type="ECO:0000313" key="10">
    <source>
        <dbReference type="Proteomes" id="UP000189703"/>
    </source>
</evidence>
<sequence>MDLGSEARKYVWDGAIPLQIHLHESEVTTLPFPPPALILGPRIGYLPLLVSIIKPHFSSTLPPGVDTVWFEYKGLPLKWYIPTGVLFDLLCVEPERPWNLTIHFRGYPSDLSPCEGEESVKWSFINSLKEASYIINGNCKNVMNMSQSDQVDLWRSVMNGNMEGFLRVSSKLKLGAIEEEPKINAISCTIQPRQAIDEKDNTGPSRSGRIPVRLYVRSVGEDLDDLEDAPLVDSFDKIMYINRPVEIQKKEGMFFTLRDAIRTLLPEFFEDEPLVDEQISKIELTDEARTTETNLCHRESENASISSSEVVEKSDKRNTESSHSSNKVDIKLVRIQGIEPRLEIPFSWVVNNLMNPEHYLHICVFVGPPSEQAKTR</sequence>
<dbReference type="InterPro" id="IPR048318">
    <property type="entry name" value="ATG5_UblB"/>
</dbReference>
<dbReference type="GO" id="GO:0000423">
    <property type="term" value="P:mitophagy"/>
    <property type="evidence" value="ECO:0000318"/>
    <property type="project" value="GO_Central"/>
</dbReference>
<dbReference type="eggNOG" id="KOG2976">
    <property type="taxonomic scope" value="Eukaryota"/>
</dbReference>
<dbReference type="Pfam" id="PF20637">
    <property type="entry name" value="ATG5_HBR"/>
    <property type="match status" value="1"/>
</dbReference>
<dbReference type="GO" id="GO:0034727">
    <property type="term" value="P:piecemeal microautophagy of the nucleus"/>
    <property type="evidence" value="ECO:0000318"/>
    <property type="project" value="GO_Central"/>
</dbReference>
<accession>A0A1U7Z5T7</accession>
<name>A0A1U7Z5T7_NELNU</name>
<dbReference type="GO" id="GO:0000045">
    <property type="term" value="P:autophagosome assembly"/>
    <property type="evidence" value="ECO:0000318"/>
    <property type="project" value="GO_Central"/>
</dbReference>
<keyword evidence="5" id="KW-0813">Transport</keyword>
<dbReference type="OrthoDB" id="272162at2759"/>